<feature type="compositionally biased region" description="Polar residues" evidence="1">
    <location>
        <begin position="309"/>
        <end position="320"/>
    </location>
</feature>
<comment type="caution">
    <text evidence="2">The sequence shown here is derived from an EMBL/GenBank/DDBJ whole genome shotgun (WGS) entry which is preliminary data.</text>
</comment>
<feature type="compositionally biased region" description="Polar residues" evidence="1">
    <location>
        <begin position="936"/>
        <end position="946"/>
    </location>
</feature>
<reference evidence="2 3" key="1">
    <citation type="submission" date="2024-09" db="EMBL/GenBank/DDBJ databases">
        <title>Rethinking Asexuality: The Enigmatic Case of Functional Sexual Genes in Lepraria (Stereocaulaceae).</title>
        <authorList>
            <person name="Doellman M."/>
            <person name="Sun Y."/>
            <person name="Barcenas-Pena A."/>
            <person name="Lumbsch H.T."/>
            <person name="Grewe F."/>
        </authorList>
    </citation>
    <scope>NUCLEOTIDE SEQUENCE [LARGE SCALE GENOMIC DNA]</scope>
    <source>
        <strain evidence="2 3">Mercado 3170</strain>
    </source>
</reference>
<feature type="compositionally biased region" description="Basic and acidic residues" evidence="1">
    <location>
        <begin position="602"/>
        <end position="612"/>
    </location>
</feature>
<feature type="region of interest" description="Disordered" evidence="1">
    <location>
        <begin position="829"/>
        <end position="960"/>
    </location>
</feature>
<feature type="compositionally biased region" description="Acidic residues" evidence="1">
    <location>
        <begin position="1097"/>
        <end position="1108"/>
    </location>
</feature>
<protein>
    <submittedName>
        <fullName evidence="2">Uncharacterized protein</fullName>
    </submittedName>
</protein>
<gene>
    <name evidence="2" type="ORF">N7G274_010345</name>
</gene>
<evidence type="ECO:0000256" key="1">
    <source>
        <dbReference type="SAM" id="MobiDB-lite"/>
    </source>
</evidence>
<feature type="region of interest" description="Disordered" evidence="1">
    <location>
        <begin position="358"/>
        <end position="409"/>
    </location>
</feature>
<dbReference type="EMBL" id="JBEFKJ010000047">
    <property type="protein sequence ID" value="KAL2036920.1"/>
    <property type="molecule type" value="Genomic_DNA"/>
</dbReference>
<feature type="compositionally biased region" description="Polar residues" evidence="1">
    <location>
        <begin position="750"/>
        <end position="761"/>
    </location>
</feature>
<proteinExistence type="predicted"/>
<accession>A0ABR3ZTR6</accession>
<feature type="compositionally biased region" description="Polar residues" evidence="1">
    <location>
        <begin position="780"/>
        <end position="797"/>
    </location>
</feature>
<feature type="compositionally biased region" description="Polar residues" evidence="1">
    <location>
        <begin position="889"/>
        <end position="906"/>
    </location>
</feature>
<feature type="region of interest" description="Disordered" evidence="1">
    <location>
        <begin position="297"/>
        <end position="320"/>
    </location>
</feature>
<sequence length="1171" mass="129242">MAAVATIWSSGIPWAQEPEYIAACRYHLQPGDPSSYNPPRNVGPTPTDVTGFQVGSASWDIDNLPDIFYVLWPCTEWRDFASSAPPAQKVDAHGNLMFEQSPWPGTQPRPLLDFPVFKDINTISTEVEWFLIEWWMRIDPRISWDDIEMRMEHVGKRAAYDNNIDLTDPDWPAQVEKAKSNFHNLLNMRTQRQGRIPFNMLSWRNKKAMHEKKNGPRDKVLGRLTPQQIAANTTRGATPGLIDVNAPDTAANRVALPGRRRQQRVLPQVAPANARHAQNNAPQTTLSRTHRQINGVAQPQVSQPSVPQLQTTVSQQSNVQHQFQMPDIVSPKTVQPNDTYNGSAAQQVPHIRNQHQTLSMAPSQPNQTKQNAQQAPYITPRQAQPPPPRPRPRSISQGQPQGLGGVPTIQPRQIWQSSSQYVDPNFFPIQAAATPTSNFRSHHQAPDVSDFVPPHQNQQFSRPSPSPPRAFNRYFRATATQRPSSQYPTPVLTAANAPRLTTKRTAASAFPTGGYKNGEVIDLDEEDYDDFEPYRPQKRVKKDSRGFKPVVKEEVTDHLDKNDGEREYQGLQNFSNASYSDLETRRPPVGRVPAASAGGSLRIKDGKRKSEPDDMILSYDGGQSQQDQNHFPQPPPHKRQQIRSLFPRTNPVLPDNLEPGNVAKHLAGIGQPRTAGPPKGRSTLQSSRAAPPSSAPSSLSQALSRAQKSREPNLGNQPTDTGPSFLPAPNVRLSQYQSYGDGYVDPMSPASGNSRPSFQQRHPSDVARVNRGHEQPNVLGPQTQHQRGMKNTSQRQSPGRRPNNQHRSENYLKSLFTSATNEHLQITQTGGYEARTGGQGVIGPDPEVKNRRSYMNQGPVPWSNPHSSSRSATRADHQAPPACLDPSTIYPSSSSQHTPQHKSNAVQGPYPTPATGDRNATRPDPQLRGAHHGQARGSSLTSSPLRGQSRPGLSDDGNAKSIFTDEDAARLFKGKDDAGQRIGQGSVEPNTNNTENKYDSATAEAFEAIDDEFFEALLRDEDQYQLSTAAIEIPEIYYIEAGFSTAEVDKWNAEAQATIDRSTRSSNDAVDGDNTGPSTRAAVSENRNSAKRSSEEVSTEELPADELPTELLDADSGIARSSASSENEDDQLGARLAGLENGRVLDLPFDVSGFSAEDEKWLLQQDSSDLF</sequence>
<name>A0ABR3ZTR6_9LECA</name>
<feature type="region of interest" description="Disordered" evidence="1">
    <location>
        <begin position="526"/>
        <end position="806"/>
    </location>
</feature>
<feature type="compositionally biased region" description="Basic and acidic residues" evidence="1">
    <location>
        <begin position="543"/>
        <end position="568"/>
    </location>
</feature>
<evidence type="ECO:0000313" key="2">
    <source>
        <dbReference type="EMBL" id="KAL2036920.1"/>
    </source>
</evidence>
<keyword evidence="3" id="KW-1185">Reference proteome</keyword>
<evidence type="ECO:0000313" key="3">
    <source>
        <dbReference type="Proteomes" id="UP001590950"/>
    </source>
</evidence>
<feature type="compositionally biased region" description="Polar residues" evidence="1">
    <location>
        <begin position="358"/>
        <end position="376"/>
    </location>
</feature>
<feature type="compositionally biased region" description="Polar residues" evidence="1">
    <location>
        <begin position="621"/>
        <end position="631"/>
    </location>
</feature>
<feature type="region of interest" description="Disordered" evidence="1">
    <location>
        <begin position="976"/>
        <end position="996"/>
    </location>
</feature>
<feature type="compositionally biased region" description="Low complexity" evidence="1">
    <location>
        <begin position="684"/>
        <end position="706"/>
    </location>
</feature>
<feature type="region of interest" description="Disordered" evidence="1">
    <location>
        <begin position="1058"/>
        <end position="1135"/>
    </location>
</feature>
<dbReference type="Proteomes" id="UP001590950">
    <property type="component" value="Unassembled WGS sequence"/>
</dbReference>
<feature type="compositionally biased region" description="Low complexity" evidence="1">
    <location>
        <begin position="298"/>
        <end position="308"/>
    </location>
</feature>
<organism evidence="2 3">
    <name type="scientific">Stereocaulon virgatum</name>
    <dbReference type="NCBI Taxonomy" id="373712"/>
    <lineage>
        <taxon>Eukaryota</taxon>
        <taxon>Fungi</taxon>
        <taxon>Dikarya</taxon>
        <taxon>Ascomycota</taxon>
        <taxon>Pezizomycotina</taxon>
        <taxon>Lecanoromycetes</taxon>
        <taxon>OSLEUM clade</taxon>
        <taxon>Lecanoromycetidae</taxon>
        <taxon>Lecanorales</taxon>
        <taxon>Lecanorineae</taxon>
        <taxon>Stereocaulaceae</taxon>
        <taxon>Stereocaulon</taxon>
    </lineage>
</organism>
<feature type="region of interest" description="Disordered" evidence="1">
    <location>
        <begin position="435"/>
        <end position="471"/>
    </location>
</feature>
<feature type="compositionally biased region" description="Polar residues" evidence="1">
    <location>
        <begin position="570"/>
        <end position="581"/>
    </location>
</feature>